<feature type="transmembrane region" description="Helical" evidence="6">
    <location>
        <begin position="180"/>
        <end position="200"/>
    </location>
</feature>
<feature type="transmembrane region" description="Helical" evidence="6">
    <location>
        <begin position="71"/>
        <end position="92"/>
    </location>
</feature>
<reference evidence="7 8" key="1">
    <citation type="submission" date="2017-12" db="EMBL/GenBank/DDBJ databases">
        <title>Phylogenetic diversity of female urinary microbiome.</title>
        <authorList>
            <person name="Thomas-White K."/>
            <person name="Wolfe A.J."/>
        </authorList>
    </citation>
    <scope>NUCLEOTIDE SEQUENCE [LARGE SCALE GENOMIC DNA]</scope>
    <source>
        <strain evidence="7 8">UMB1298</strain>
    </source>
</reference>
<dbReference type="GO" id="GO:0005886">
    <property type="term" value="C:plasma membrane"/>
    <property type="evidence" value="ECO:0007669"/>
    <property type="project" value="UniProtKB-SubCell"/>
</dbReference>
<keyword evidence="3 6" id="KW-0812">Transmembrane</keyword>
<keyword evidence="2" id="KW-1003">Cell membrane</keyword>
<dbReference type="EMBL" id="PKIZ01000008">
    <property type="protein sequence ID" value="PKZ41880.1"/>
    <property type="molecule type" value="Genomic_DNA"/>
</dbReference>
<dbReference type="GO" id="GO:0015171">
    <property type="term" value="F:amino acid transmembrane transporter activity"/>
    <property type="evidence" value="ECO:0007669"/>
    <property type="project" value="TreeGrafter"/>
</dbReference>
<comment type="subcellular location">
    <subcellularLocation>
        <location evidence="1">Cell membrane</location>
        <topology evidence="1">Multi-pass membrane protein</topology>
    </subcellularLocation>
</comment>
<evidence type="ECO:0000256" key="4">
    <source>
        <dbReference type="ARBA" id="ARBA00022989"/>
    </source>
</evidence>
<evidence type="ECO:0000313" key="8">
    <source>
        <dbReference type="Proteomes" id="UP000234206"/>
    </source>
</evidence>
<evidence type="ECO:0000256" key="1">
    <source>
        <dbReference type="ARBA" id="ARBA00004651"/>
    </source>
</evidence>
<evidence type="ECO:0000256" key="3">
    <source>
        <dbReference type="ARBA" id="ARBA00022692"/>
    </source>
</evidence>
<dbReference type="RefSeq" id="WP_070705351.1">
    <property type="nucleotide sequence ID" value="NZ_JBHLVH010000004.1"/>
</dbReference>
<feature type="transmembrane region" description="Helical" evidence="6">
    <location>
        <begin position="39"/>
        <end position="65"/>
    </location>
</feature>
<feature type="transmembrane region" description="Helical" evidence="6">
    <location>
        <begin position="146"/>
        <end position="168"/>
    </location>
</feature>
<dbReference type="InterPro" id="IPR001123">
    <property type="entry name" value="LeuE-type"/>
</dbReference>
<dbReference type="Proteomes" id="UP000234206">
    <property type="component" value="Unassembled WGS sequence"/>
</dbReference>
<feature type="transmembrane region" description="Helical" evidence="6">
    <location>
        <begin position="6"/>
        <end position="27"/>
    </location>
</feature>
<comment type="caution">
    <text evidence="7">The sequence shown here is derived from an EMBL/GenBank/DDBJ whole genome shotgun (WGS) entry which is preliminary data.</text>
</comment>
<proteinExistence type="predicted"/>
<accession>A0A2I1PB91</accession>
<evidence type="ECO:0000256" key="6">
    <source>
        <dbReference type="SAM" id="Phobius"/>
    </source>
</evidence>
<dbReference type="AlphaFoldDB" id="A0A2I1PB91"/>
<dbReference type="Pfam" id="PF01810">
    <property type="entry name" value="LysE"/>
    <property type="match status" value="1"/>
</dbReference>
<keyword evidence="8" id="KW-1185">Reference proteome</keyword>
<dbReference type="OrthoDB" id="5638726at2"/>
<gene>
    <name evidence="7" type="ORF">CYJ76_05375</name>
</gene>
<evidence type="ECO:0000313" key="7">
    <source>
        <dbReference type="EMBL" id="PKZ41880.1"/>
    </source>
</evidence>
<dbReference type="PANTHER" id="PTHR30086:SF20">
    <property type="entry name" value="ARGININE EXPORTER PROTEIN ARGO-RELATED"/>
    <property type="match status" value="1"/>
</dbReference>
<evidence type="ECO:0000256" key="5">
    <source>
        <dbReference type="ARBA" id="ARBA00023136"/>
    </source>
</evidence>
<keyword evidence="5 6" id="KW-0472">Membrane</keyword>
<keyword evidence="4 6" id="KW-1133">Transmembrane helix</keyword>
<dbReference type="PANTHER" id="PTHR30086">
    <property type="entry name" value="ARGININE EXPORTER PROTEIN ARGO"/>
    <property type="match status" value="1"/>
</dbReference>
<organism evidence="7 8">
    <name type="scientific">Kytococcus schroeteri</name>
    <dbReference type="NCBI Taxonomy" id="138300"/>
    <lineage>
        <taxon>Bacteria</taxon>
        <taxon>Bacillati</taxon>
        <taxon>Actinomycetota</taxon>
        <taxon>Actinomycetes</taxon>
        <taxon>Micrococcales</taxon>
        <taxon>Kytococcaceae</taxon>
        <taxon>Kytococcus</taxon>
    </lineage>
</organism>
<name>A0A2I1PB91_9MICO</name>
<sequence length="201" mass="21284">MIGLVASGFATGIGLIAAVGAQNAYLLRRGLRREHVPALVALCAASDIVLIGAAVLGVGVVLTWWPPLLELVRWGGAAFLVIYGLSCLRRAWKGGESLEAGASGPSVSVRRAMLTMAGFTWLNPHLYLDITILGGLANGHGQTGRWWYYLGLVTASATWFSLLGFGSARLAPVFSRPRSWQVLDTLIGVTMLVLAAGLALR</sequence>
<evidence type="ECO:0000256" key="2">
    <source>
        <dbReference type="ARBA" id="ARBA00022475"/>
    </source>
</evidence>
<protein>
    <submittedName>
        <fullName evidence="7">Amino acid transporter</fullName>
    </submittedName>
</protein>